<keyword evidence="3" id="KW-0804">Transcription</keyword>
<dbReference type="Gene3D" id="1.10.260.40">
    <property type="entry name" value="lambda repressor-like DNA-binding domains"/>
    <property type="match status" value="1"/>
</dbReference>
<keyword evidence="2 5" id="KW-0238">DNA-binding</keyword>
<dbReference type="EMBL" id="BAAAQB010000006">
    <property type="protein sequence ID" value="GAA2127180.1"/>
    <property type="molecule type" value="Genomic_DNA"/>
</dbReference>
<evidence type="ECO:0000256" key="2">
    <source>
        <dbReference type="ARBA" id="ARBA00023125"/>
    </source>
</evidence>
<dbReference type="PANTHER" id="PTHR30146">
    <property type="entry name" value="LACI-RELATED TRANSCRIPTIONAL REPRESSOR"/>
    <property type="match status" value="1"/>
</dbReference>
<organism evidence="5 6">
    <name type="scientific">Arthrobacter humicola</name>
    <dbReference type="NCBI Taxonomy" id="409291"/>
    <lineage>
        <taxon>Bacteria</taxon>
        <taxon>Bacillati</taxon>
        <taxon>Actinomycetota</taxon>
        <taxon>Actinomycetes</taxon>
        <taxon>Micrococcales</taxon>
        <taxon>Micrococcaceae</taxon>
        <taxon>Arthrobacter</taxon>
    </lineage>
</organism>
<reference evidence="5 6" key="1">
    <citation type="journal article" date="2019" name="Int. J. Syst. Evol. Microbiol.">
        <title>The Global Catalogue of Microorganisms (GCM) 10K type strain sequencing project: providing services to taxonomists for standard genome sequencing and annotation.</title>
        <authorList>
            <consortium name="The Broad Institute Genomics Platform"/>
            <consortium name="The Broad Institute Genome Sequencing Center for Infectious Disease"/>
            <person name="Wu L."/>
            <person name="Ma J."/>
        </authorList>
    </citation>
    <scope>NUCLEOTIDE SEQUENCE [LARGE SCALE GENOMIC DNA]</scope>
    <source>
        <strain evidence="5 6">JCM 15921</strain>
    </source>
</reference>
<evidence type="ECO:0000256" key="1">
    <source>
        <dbReference type="ARBA" id="ARBA00023015"/>
    </source>
</evidence>
<feature type="domain" description="HTH lacI-type" evidence="4">
    <location>
        <begin position="17"/>
        <end position="73"/>
    </location>
</feature>
<evidence type="ECO:0000259" key="4">
    <source>
        <dbReference type="PROSITE" id="PS50932"/>
    </source>
</evidence>
<sequence>MESGDHVQELRGRTPRVTAAMVAARAGVSTATVSLVANGKTRGRVSEDNISRVQEAIAELGYVVDSIGSSLAKGISSIVILVAPDISNPFFAKVIAGVRGSLGADYQLLLSVTDAGEFPRVDDVRRLLALRPAGLLVDAPSAAFLDELSVAGPLVLLDAPGLESFAPSVNLDVGHGARLLARHLADSGHKRAAYVDSVTGTATFEIRRAAFLAESAALGVTVAPDHVIGTTIDVGAAASAFAAVWPAWQRDGVTAVVCATDTHAYGVLQEARVAGVRIPQELAVAGFDDLPYSATSSPGLTSVHLPGDALGAKAGEQLRRLMEGKGLEESQLILQSSLIVRGSTEPAGT</sequence>
<proteinExistence type="predicted"/>
<comment type="caution">
    <text evidence="5">The sequence shown here is derived from an EMBL/GenBank/DDBJ whole genome shotgun (WGS) entry which is preliminary data.</text>
</comment>
<accession>A0ABN2YK09</accession>
<dbReference type="SUPFAM" id="SSF47413">
    <property type="entry name" value="lambda repressor-like DNA-binding domains"/>
    <property type="match status" value="1"/>
</dbReference>
<name>A0ABN2YK09_9MICC</name>
<dbReference type="Gene3D" id="3.40.50.2300">
    <property type="match status" value="2"/>
</dbReference>
<dbReference type="GO" id="GO:0003677">
    <property type="term" value="F:DNA binding"/>
    <property type="evidence" value="ECO:0007669"/>
    <property type="project" value="UniProtKB-KW"/>
</dbReference>
<dbReference type="InterPro" id="IPR000843">
    <property type="entry name" value="HTH_LacI"/>
</dbReference>
<dbReference type="CDD" id="cd06267">
    <property type="entry name" value="PBP1_LacI_sugar_binding-like"/>
    <property type="match status" value="1"/>
</dbReference>
<dbReference type="CDD" id="cd01392">
    <property type="entry name" value="HTH_LacI"/>
    <property type="match status" value="1"/>
</dbReference>
<gene>
    <name evidence="5" type="ORF">GCM10009825_05050</name>
</gene>
<dbReference type="Pfam" id="PF00356">
    <property type="entry name" value="LacI"/>
    <property type="match status" value="1"/>
</dbReference>
<keyword evidence="6" id="KW-1185">Reference proteome</keyword>
<evidence type="ECO:0000313" key="6">
    <source>
        <dbReference type="Proteomes" id="UP001500102"/>
    </source>
</evidence>
<keyword evidence="1" id="KW-0805">Transcription regulation</keyword>
<dbReference type="Pfam" id="PF13377">
    <property type="entry name" value="Peripla_BP_3"/>
    <property type="match status" value="1"/>
</dbReference>
<dbReference type="RefSeq" id="WP_344361701.1">
    <property type="nucleotide sequence ID" value="NZ_BAAAQB010000006.1"/>
</dbReference>
<dbReference type="Proteomes" id="UP001500102">
    <property type="component" value="Unassembled WGS sequence"/>
</dbReference>
<evidence type="ECO:0000256" key="3">
    <source>
        <dbReference type="ARBA" id="ARBA00023163"/>
    </source>
</evidence>
<dbReference type="InterPro" id="IPR046335">
    <property type="entry name" value="LacI/GalR-like_sensor"/>
</dbReference>
<dbReference type="PROSITE" id="PS50932">
    <property type="entry name" value="HTH_LACI_2"/>
    <property type="match status" value="1"/>
</dbReference>
<evidence type="ECO:0000313" key="5">
    <source>
        <dbReference type="EMBL" id="GAA2127180.1"/>
    </source>
</evidence>
<dbReference type="PANTHER" id="PTHR30146:SF153">
    <property type="entry name" value="LACTOSE OPERON REPRESSOR"/>
    <property type="match status" value="1"/>
</dbReference>
<dbReference type="InterPro" id="IPR028082">
    <property type="entry name" value="Peripla_BP_I"/>
</dbReference>
<dbReference type="SMART" id="SM00354">
    <property type="entry name" value="HTH_LACI"/>
    <property type="match status" value="1"/>
</dbReference>
<dbReference type="SUPFAM" id="SSF53822">
    <property type="entry name" value="Periplasmic binding protein-like I"/>
    <property type="match status" value="1"/>
</dbReference>
<dbReference type="InterPro" id="IPR010982">
    <property type="entry name" value="Lambda_DNA-bd_dom_sf"/>
</dbReference>
<protein>
    <submittedName>
        <fullName evidence="5">LacI family DNA-binding transcriptional regulator</fullName>
    </submittedName>
</protein>